<name>A0A4Y8ZM35_9SPHN</name>
<protein>
    <submittedName>
        <fullName evidence="1">Uncharacterized protein</fullName>
    </submittedName>
</protein>
<dbReference type="RefSeq" id="WP_135090325.1">
    <property type="nucleotide sequence ID" value="NZ_SPDV01000070.1"/>
</dbReference>
<keyword evidence="2" id="KW-1185">Reference proteome</keyword>
<gene>
    <name evidence="1" type="ORF">E2493_19750</name>
</gene>
<proteinExistence type="predicted"/>
<evidence type="ECO:0000313" key="1">
    <source>
        <dbReference type="EMBL" id="TFI56517.1"/>
    </source>
</evidence>
<sequence>MRHPSADDHDRADANLGSALADRAIGRRFVDWTISNTCATQSPPNPPGSTAIGPRRRLLCFILNGIDGIATEQRVSGDCTGIPGGGTPATFQVDGTVPGQPGTRTRQLVAMQITGGNVCIRGTITYADGSTQEMEETMWRVTTSGAPAMGYVVRAAPDSPGGTVVRPIGLGSRGCAAV</sequence>
<dbReference type="AlphaFoldDB" id="A0A4Y8ZM35"/>
<evidence type="ECO:0000313" key="2">
    <source>
        <dbReference type="Proteomes" id="UP000298213"/>
    </source>
</evidence>
<reference evidence="1 2" key="1">
    <citation type="submission" date="2019-03" db="EMBL/GenBank/DDBJ databases">
        <title>Genome sequence of Sphingomonas sp. 17J27-24.</title>
        <authorList>
            <person name="Kim M."/>
            <person name="Maeng S."/>
            <person name="Sathiyaraj S."/>
        </authorList>
    </citation>
    <scope>NUCLEOTIDE SEQUENCE [LARGE SCALE GENOMIC DNA]</scope>
    <source>
        <strain evidence="1 2">17J27-24</strain>
    </source>
</reference>
<dbReference type="EMBL" id="SPDV01000070">
    <property type="protein sequence ID" value="TFI56517.1"/>
    <property type="molecule type" value="Genomic_DNA"/>
</dbReference>
<comment type="caution">
    <text evidence="1">The sequence shown here is derived from an EMBL/GenBank/DDBJ whole genome shotgun (WGS) entry which is preliminary data.</text>
</comment>
<organism evidence="1 2">
    <name type="scientific">Sphingomonas parva</name>
    <dbReference type="NCBI Taxonomy" id="2555898"/>
    <lineage>
        <taxon>Bacteria</taxon>
        <taxon>Pseudomonadati</taxon>
        <taxon>Pseudomonadota</taxon>
        <taxon>Alphaproteobacteria</taxon>
        <taxon>Sphingomonadales</taxon>
        <taxon>Sphingomonadaceae</taxon>
        <taxon>Sphingomonas</taxon>
    </lineage>
</organism>
<accession>A0A4Y8ZM35</accession>
<dbReference type="Proteomes" id="UP000298213">
    <property type="component" value="Unassembled WGS sequence"/>
</dbReference>